<keyword evidence="8" id="KW-1185">Reference proteome</keyword>
<gene>
    <name evidence="7" type="ORF">CEXT_266091</name>
</gene>
<organism evidence="7 8">
    <name type="scientific">Caerostris extrusa</name>
    <name type="common">Bark spider</name>
    <name type="synonym">Caerostris bankana</name>
    <dbReference type="NCBI Taxonomy" id="172846"/>
    <lineage>
        <taxon>Eukaryota</taxon>
        <taxon>Metazoa</taxon>
        <taxon>Ecdysozoa</taxon>
        <taxon>Arthropoda</taxon>
        <taxon>Chelicerata</taxon>
        <taxon>Arachnida</taxon>
        <taxon>Araneae</taxon>
        <taxon>Araneomorphae</taxon>
        <taxon>Entelegynae</taxon>
        <taxon>Araneoidea</taxon>
        <taxon>Araneidae</taxon>
        <taxon>Caerostris</taxon>
    </lineage>
</organism>
<dbReference type="EMBL" id="BPLR01011936">
    <property type="protein sequence ID" value="GIY50085.1"/>
    <property type="molecule type" value="Genomic_DNA"/>
</dbReference>
<dbReference type="GO" id="GO:0000785">
    <property type="term" value="C:chromatin"/>
    <property type="evidence" value="ECO:0007669"/>
    <property type="project" value="TreeGrafter"/>
</dbReference>
<proteinExistence type="predicted"/>
<dbReference type="PANTHER" id="PTHR14003">
    <property type="entry name" value="TRANSCRIPTIONAL REPRESSOR PROTEIN YY"/>
    <property type="match status" value="1"/>
</dbReference>
<evidence type="ECO:0000256" key="1">
    <source>
        <dbReference type="ARBA" id="ARBA00022723"/>
    </source>
</evidence>
<dbReference type="GO" id="GO:0005667">
    <property type="term" value="C:transcription regulator complex"/>
    <property type="evidence" value="ECO:0007669"/>
    <property type="project" value="TreeGrafter"/>
</dbReference>
<reference evidence="7 8" key="1">
    <citation type="submission" date="2021-06" db="EMBL/GenBank/DDBJ databases">
        <title>Caerostris extrusa draft genome.</title>
        <authorList>
            <person name="Kono N."/>
            <person name="Arakawa K."/>
        </authorList>
    </citation>
    <scope>NUCLEOTIDE SEQUENCE [LARGE SCALE GENOMIC DNA]</scope>
</reference>
<evidence type="ECO:0000256" key="5">
    <source>
        <dbReference type="PROSITE-ProRule" id="PRU00042"/>
    </source>
</evidence>
<dbReference type="GO" id="GO:0000981">
    <property type="term" value="F:DNA-binding transcription factor activity, RNA polymerase II-specific"/>
    <property type="evidence" value="ECO:0007669"/>
    <property type="project" value="TreeGrafter"/>
</dbReference>
<evidence type="ECO:0000256" key="3">
    <source>
        <dbReference type="ARBA" id="ARBA00022771"/>
    </source>
</evidence>
<evidence type="ECO:0000313" key="8">
    <source>
        <dbReference type="Proteomes" id="UP001054945"/>
    </source>
</evidence>
<keyword evidence="1" id="KW-0479">Metal-binding</keyword>
<dbReference type="GO" id="GO:0000978">
    <property type="term" value="F:RNA polymerase II cis-regulatory region sequence-specific DNA binding"/>
    <property type="evidence" value="ECO:0007669"/>
    <property type="project" value="TreeGrafter"/>
</dbReference>
<keyword evidence="2" id="KW-0677">Repeat</keyword>
<dbReference type="PROSITE" id="PS50157">
    <property type="entry name" value="ZINC_FINGER_C2H2_2"/>
    <property type="match status" value="1"/>
</dbReference>
<dbReference type="SUPFAM" id="SSF57667">
    <property type="entry name" value="beta-beta-alpha zinc fingers"/>
    <property type="match status" value="1"/>
</dbReference>
<evidence type="ECO:0000256" key="4">
    <source>
        <dbReference type="ARBA" id="ARBA00022833"/>
    </source>
</evidence>
<protein>
    <recommendedName>
        <fullName evidence="6">C2H2-type domain-containing protein</fullName>
    </recommendedName>
</protein>
<dbReference type="GO" id="GO:0008270">
    <property type="term" value="F:zinc ion binding"/>
    <property type="evidence" value="ECO:0007669"/>
    <property type="project" value="UniProtKB-KW"/>
</dbReference>
<dbReference type="InterPro" id="IPR036236">
    <property type="entry name" value="Znf_C2H2_sf"/>
</dbReference>
<evidence type="ECO:0000256" key="2">
    <source>
        <dbReference type="ARBA" id="ARBA00022737"/>
    </source>
</evidence>
<dbReference type="GO" id="GO:0031519">
    <property type="term" value="C:PcG protein complex"/>
    <property type="evidence" value="ECO:0007669"/>
    <property type="project" value="TreeGrafter"/>
</dbReference>
<comment type="caution">
    <text evidence="7">The sequence shown here is derived from an EMBL/GenBank/DDBJ whole genome shotgun (WGS) entry which is preliminary data.</text>
</comment>
<dbReference type="AlphaFoldDB" id="A0AAV4TWG3"/>
<dbReference type="Gene3D" id="3.30.160.60">
    <property type="entry name" value="Classic Zinc Finger"/>
    <property type="match status" value="1"/>
</dbReference>
<feature type="domain" description="C2H2-type" evidence="6">
    <location>
        <begin position="121"/>
        <end position="148"/>
    </location>
</feature>
<dbReference type="InterPro" id="IPR013087">
    <property type="entry name" value="Znf_C2H2_type"/>
</dbReference>
<keyword evidence="4" id="KW-0862">Zinc</keyword>
<keyword evidence="3 5" id="KW-0863">Zinc-finger</keyword>
<dbReference type="Proteomes" id="UP001054945">
    <property type="component" value="Unassembled WGS sequence"/>
</dbReference>
<evidence type="ECO:0000313" key="7">
    <source>
        <dbReference type="EMBL" id="GIY50085.1"/>
    </source>
</evidence>
<name>A0AAV4TWG3_CAEEX</name>
<evidence type="ECO:0000259" key="6">
    <source>
        <dbReference type="PROSITE" id="PS50157"/>
    </source>
</evidence>
<sequence length="194" mass="21282">MSDDERITVRFGETFKEEEEVPALFETLRKIEIGHNIQNRLGTGNVTSSEPPADLFHCMPGPRNPISFDMGAEGVRITGASYKTDGIGDGEINSCQKISTSSAWCSRSALSSSKNSRDKKHVCDVCRKELSSLSSLGRHKKIHTGEKPFQISNIPTSSKECSSLAFSSSKNSRGHVEKHVCVDCRKEFSGLSNL</sequence>
<dbReference type="PROSITE" id="PS00028">
    <property type="entry name" value="ZINC_FINGER_C2H2_1"/>
    <property type="match status" value="1"/>
</dbReference>
<dbReference type="PANTHER" id="PTHR14003:SF19">
    <property type="entry name" value="YY2 TRANSCRIPTION FACTOR"/>
    <property type="match status" value="1"/>
</dbReference>
<accession>A0AAV4TWG3</accession>